<sequence length="171" mass="20620">MKRIIVLFLSILFVSCSSLQMKKDENKEEIIYKTLYQNWQLDQLRTKIDLDSAKYGKNPTIIYYEKALLERLNDKKELFNLLNKIKTEFKSNEIITLDKALDMPLKGRFIKEELKNIDLSKLTINYTKPQFQRDKASNIIAFRYAEEIMYFQVQYKLINNSWKIINFQERR</sequence>
<dbReference type="AlphaFoldDB" id="A0A1T4JSJ0"/>
<dbReference type="STRING" id="180163.SAMN02745174_00035"/>
<gene>
    <name evidence="1" type="ORF">SAMN02745174_00035</name>
</gene>
<dbReference type="EMBL" id="FUWX01000004">
    <property type="protein sequence ID" value="SJZ33027.1"/>
    <property type="molecule type" value="Genomic_DNA"/>
</dbReference>
<dbReference type="Proteomes" id="UP000191153">
    <property type="component" value="Unassembled WGS sequence"/>
</dbReference>
<dbReference type="RefSeq" id="WP_078692595.1">
    <property type="nucleotide sequence ID" value="NZ_FUWX01000004.1"/>
</dbReference>
<name>A0A1T4JSJ0_9FUSO</name>
<evidence type="ECO:0000313" key="2">
    <source>
        <dbReference type="Proteomes" id="UP000191153"/>
    </source>
</evidence>
<proteinExistence type="predicted"/>
<organism evidence="1 2">
    <name type="scientific">Cetobacterium ceti</name>
    <dbReference type="NCBI Taxonomy" id="180163"/>
    <lineage>
        <taxon>Bacteria</taxon>
        <taxon>Fusobacteriati</taxon>
        <taxon>Fusobacteriota</taxon>
        <taxon>Fusobacteriia</taxon>
        <taxon>Fusobacteriales</taxon>
        <taxon>Fusobacteriaceae</taxon>
        <taxon>Cetobacterium</taxon>
    </lineage>
</organism>
<dbReference type="PROSITE" id="PS51257">
    <property type="entry name" value="PROKAR_LIPOPROTEIN"/>
    <property type="match status" value="1"/>
</dbReference>
<reference evidence="1 2" key="1">
    <citation type="submission" date="2017-02" db="EMBL/GenBank/DDBJ databases">
        <authorList>
            <person name="Peterson S.W."/>
        </authorList>
    </citation>
    <scope>NUCLEOTIDE SEQUENCE [LARGE SCALE GENOMIC DNA]</scope>
    <source>
        <strain evidence="1 2">ATCC 700028</strain>
    </source>
</reference>
<dbReference type="OrthoDB" id="90670at2"/>
<evidence type="ECO:0008006" key="3">
    <source>
        <dbReference type="Google" id="ProtNLM"/>
    </source>
</evidence>
<protein>
    <recommendedName>
        <fullName evidence="3">Lipoprotein</fullName>
    </recommendedName>
</protein>
<keyword evidence="2" id="KW-1185">Reference proteome</keyword>
<evidence type="ECO:0000313" key="1">
    <source>
        <dbReference type="EMBL" id="SJZ33027.1"/>
    </source>
</evidence>
<accession>A0A1T4JSJ0</accession>